<accession>A0ABD4EPD9</accession>
<evidence type="ECO:0008006" key="3">
    <source>
        <dbReference type="Google" id="ProtNLM"/>
    </source>
</evidence>
<proteinExistence type="predicted"/>
<evidence type="ECO:0000313" key="1">
    <source>
        <dbReference type="EMBL" id="KYL33528.1"/>
    </source>
</evidence>
<sequence>MKKSLIMVILLSGCASPGIDRADQNQVVKRYYASVESIQKVTLSSEVGTGIAAGAGFGFVDSLDGNKEEMIGGAIVGGLVGGLFTALFEGGNTAYQYNLYAADEGKFTVIQKKKLDKNTKCVLVNAANKVTLSTTDTSNCEKSI</sequence>
<evidence type="ECO:0000313" key="2">
    <source>
        <dbReference type="Proteomes" id="UP000075763"/>
    </source>
</evidence>
<name>A0ABD4EPD9_9GAMM</name>
<organism evidence="1 2">
    <name type="scientific">Pseudoalteromonas tetraodonis</name>
    <dbReference type="NCBI Taxonomy" id="43659"/>
    <lineage>
        <taxon>Bacteria</taxon>
        <taxon>Pseudomonadati</taxon>
        <taxon>Pseudomonadota</taxon>
        <taxon>Gammaproteobacteria</taxon>
        <taxon>Alteromonadales</taxon>
        <taxon>Pseudoalteromonadaceae</taxon>
        <taxon>Pseudoalteromonas</taxon>
    </lineage>
</organism>
<gene>
    <name evidence="1" type="ORF">A2I96_02325</name>
</gene>
<dbReference type="EMBL" id="LVCN01000034">
    <property type="protein sequence ID" value="KYL33528.1"/>
    <property type="molecule type" value="Genomic_DNA"/>
</dbReference>
<comment type="caution">
    <text evidence="1">The sequence shown here is derived from an EMBL/GenBank/DDBJ whole genome shotgun (WGS) entry which is preliminary data.</text>
</comment>
<dbReference type="Proteomes" id="UP000075763">
    <property type="component" value="Unassembled WGS sequence"/>
</dbReference>
<protein>
    <recommendedName>
        <fullName evidence="3">Glycine zipper 2TM domain-containing protein</fullName>
    </recommendedName>
</protein>
<dbReference type="AlphaFoldDB" id="A0ABD4EPD9"/>
<reference evidence="1 2" key="1">
    <citation type="submission" date="2016-03" db="EMBL/GenBank/DDBJ databases">
        <authorList>
            <person name="Zhang H."/>
            <person name="Liu R."/>
            <person name="Wang M."/>
            <person name="Wang H."/>
            <person name="Wang L."/>
            <person name="Song L."/>
        </authorList>
    </citation>
    <scope>NUCLEOTIDE SEQUENCE [LARGE SCALE GENOMIC DNA]</scope>
    <source>
        <strain evidence="1 2">DSM 16099</strain>
    </source>
</reference>